<feature type="region of interest" description="Disordered" evidence="1">
    <location>
        <begin position="77"/>
        <end position="100"/>
    </location>
</feature>
<dbReference type="EMBL" id="CACVBM020001199">
    <property type="protein sequence ID" value="CAA7038850.1"/>
    <property type="molecule type" value="Genomic_DNA"/>
</dbReference>
<evidence type="ECO:0000313" key="4">
    <source>
        <dbReference type="Proteomes" id="UP000467841"/>
    </source>
</evidence>
<accession>A0A6D2JBC1</accession>
<dbReference type="SUPFAM" id="SSF53098">
    <property type="entry name" value="Ribonuclease H-like"/>
    <property type="match status" value="1"/>
</dbReference>
<feature type="compositionally biased region" description="Polar residues" evidence="1">
    <location>
        <begin position="77"/>
        <end position="94"/>
    </location>
</feature>
<name>A0A6D2JBC1_9BRAS</name>
<proteinExistence type="predicted"/>
<dbReference type="InterPro" id="IPR012337">
    <property type="entry name" value="RNaseH-like_sf"/>
</dbReference>
<dbReference type="InterPro" id="IPR036397">
    <property type="entry name" value="RNaseH_sf"/>
</dbReference>
<organism evidence="3 4">
    <name type="scientific">Microthlaspi erraticum</name>
    <dbReference type="NCBI Taxonomy" id="1685480"/>
    <lineage>
        <taxon>Eukaryota</taxon>
        <taxon>Viridiplantae</taxon>
        <taxon>Streptophyta</taxon>
        <taxon>Embryophyta</taxon>
        <taxon>Tracheophyta</taxon>
        <taxon>Spermatophyta</taxon>
        <taxon>Magnoliopsida</taxon>
        <taxon>eudicotyledons</taxon>
        <taxon>Gunneridae</taxon>
        <taxon>Pentapetalae</taxon>
        <taxon>rosids</taxon>
        <taxon>malvids</taxon>
        <taxon>Brassicales</taxon>
        <taxon>Brassicaceae</taxon>
        <taxon>Coluteocarpeae</taxon>
        <taxon>Microthlaspi</taxon>
    </lineage>
</organism>
<feature type="domain" description="RNase H type-1" evidence="2">
    <location>
        <begin position="3"/>
        <end position="70"/>
    </location>
</feature>
<dbReference type="OrthoDB" id="1021564at2759"/>
<reference evidence="3" key="1">
    <citation type="submission" date="2020-01" db="EMBL/GenBank/DDBJ databases">
        <authorList>
            <person name="Mishra B."/>
        </authorList>
    </citation>
    <scope>NUCLEOTIDE SEQUENCE [LARGE SCALE GENOMIC DNA]</scope>
</reference>
<gene>
    <name evidence="3" type="ORF">MERR_LOCUS26085</name>
</gene>
<dbReference type="GO" id="GO:0004523">
    <property type="term" value="F:RNA-DNA hybrid ribonuclease activity"/>
    <property type="evidence" value="ECO:0007669"/>
    <property type="project" value="InterPro"/>
</dbReference>
<dbReference type="Proteomes" id="UP000467841">
    <property type="component" value="Unassembled WGS sequence"/>
</dbReference>
<evidence type="ECO:0000313" key="3">
    <source>
        <dbReference type="EMBL" id="CAA7038850.1"/>
    </source>
</evidence>
<keyword evidence="4" id="KW-1185">Reference proteome</keyword>
<dbReference type="Pfam" id="PF13456">
    <property type="entry name" value="RVT_3"/>
    <property type="match status" value="1"/>
</dbReference>
<dbReference type="InterPro" id="IPR002156">
    <property type="entry name" value="RNaseH_domain"/>
</dbReference>
<dbReference type="AlphaFoldDB" id="A0A6D2JBC1"/>
<dbReference type="GO" id="GO:0003676">
    <property type="term" value="F:nucleic acid binding"/>
    <property type="evidence" value="ECO:0007669"/>
    <property type="project" value="InterPro"/>
</dbReference>
<comment type="caution">
    <text evidence="3">The sequence shown here is derived from an EMBL/GenBank/DDBJ whole genome shotgun (WGS) entry which is preliminary data.</text>
</comment>
<sequence>MKNISEIGYTSLHLKTDSQQVLHMLKEEEEWPAFIAELEEFDTLKKCFLNFIVSFVPRSLNIRADTLAKGARSRGSSFEAVNSLPPNGSSSATNPFLVIS</sequence>
<protein>
    <recommendedName>
        <fullName evidence="2">RNase H type-1 domain-containing protein</fullName>
    </recommendedName>
</protein>
<dbReference type="Gene3D" id="3.30.420.10">
    <property type="entry name" value="Ribonuclease H-like superfamily/Ribonuclease H"/>
    <property type="match status" value="1"/>
</dbReference>
<evidence type="ECO:0000256" key="1">
    <source>
        <dbReference type="SAM" id="MobiDB-lite"/>
    </source>
</evidence>
<evidence type="ECO:0000259" key="2">
    <source>
        <dbReference type="Pfam" id="PF13456"/>
    </source>
</evidence>